<evidence type="ECO:0000313" key="5">
    <source>
        <dbReference type="Proteomes" id="UP000256269"/>
    </source>
</evidence>
<dbReference type="AlphaFoldDB" id="A0A3E0IA60"/>
<feature type="domain" description="Tyr recombinase" evidence="3">
    <location>
        <begin position="231"/>
        <end position="443"/>
    </location>
</feature>
<accession>A0A3E0IA60</accession>
<sequence>MGTSYKVTIRKTFVYKGQRKTTHYVRWTVDGKEFKEPFATNALAESFRSKLVTAARDGEAFDTTEGLPLKMLRTETPSMSCYEFASRYMDARWWELAPKSRRSTVDSLIPITRAMVSTERGAPSVDALNRALRWTLNPQNAILETPADLTATIAWLKRTSRPVGDLGNPEVLRKLLASFELNVGGARASLNTIRLRRTTLRNMIGIAIEQKLLDGNPLDEVKTKKTKATLAQVDRRSVANPVQARTLLLAMEEVDKRLVAFFAAIYFAGLRPEEALNLREEVLTLPEGRWGTIHLEKAAPEVAAQWTDSGTANEERSLKHRAETDSRTVPCCPELTGMLRQHIKRYGTTREGYLFRGARGGRLGSTVYSNAWAKAREKAFTPEVFASPLAKRPYDLRHACLSTWLNAGVEPTRVAQWAGNSLRVLLHTYAKCFDGGEQAALDRVEALLTPKPKGNDAA</sequence>
<evidence type="ECO:0000259" key="3">
    <source>
        <dbReference type="PROSITE" id="PS51898"/>
    </source>
</evidence>
<dbReference type="InterPro" id="IPR011010">
    <property type="entry name" value="DNA_brk_join_enz"/>
</dbReference>
<keyword evidence="1" id="KW-0233">DNA recombination</keyword>
<gene>
    <name evidence="4" type="ORF">BCF44_101457</name>
</gene>
<feature type="region of interest" description="Disordered" evidence="2">
    <location>
        <begin position="306"/>
        <end position="325"/>
    </location>
</feature>
<protein>
    <submittedName>
        <fullName evidence="4">Phage integrase family protein</fullName>
    </submittedName>
</protein>
<dbReference type="PANTHER" id="PTHR30349:SF64">
    <property type="entry name" value="PROPHAGE INTEGRASE INTD-RELATED"/>
    <property type="match status" value="1"/>
</dbReference>
<proteinExistence type="predicted"/>
<dbReference type="PANTHER" id="PTHR30349">
    <property type="entry name" value="PHAGE INTEGRASE-RELATED"/>
    <property type="match status" value="1"/>
</dbReference>
<dbReference type="SUPFAM" id="SSF56349">
    <property type="entry name" value="DNA breaking-rejoining enzymes"/>
    <property type="match status" value="1"/>
</dbReference>
<dbReference type="InterPro" id="IPR013762">
    <property type="entry name" value="Integrase-like_cat_sf"/>
</dbReference>
<dbReference type="GO" id="GO:0006310">
    <property type="term" value="P:DNA recombination"/>
    <property type="evidence" value="ECO:0007669"/>
    <property type="project" value="UniProtKB-KW"/>
</dbReference>
<dbReference type="PROSITE" id="PS51898">
    <property type="entry name" value="TYR_RECOMBINASE"/>
    <property type="match status" value="1"/>
</dbReference>
<dbReference type="RefSeq" id="WP_116172352.1">
    <property type="nucleotide sequence ID" value="NZ_CP144375.1"/>
</dbReference>
<reference evidence="4 5" key="1">
    <citation type="submission" date="2018-08" db="EMBL/GenBank/DDBJ databases">
        <title>Genomic Encyclopedia of Archaeal and Bacterial Type Strains, Phase II (KMG-II): from individual species to whole genera.</title>
        <authorList>
            <person name="Goeker M."/>
        </authorList>
    </citation>
    <scope>NUCLEOTIDE SEQUENCE [LARGE SCALE GENOMIC DNA]</scope>
    <source>
        <strain evidence="4 5">DSM 45791</strain>
    </source>
</reference>
<keyword evidence="5" id="KW-1185">Reference proteome</keyword>
<dbReference type="GO" id="GO:0003677">
    <property type="term" value="F:DNA binding"/>
    <property type="evidence" value="ECO:0007669"/>
    <property type="project" value="InterPro"/>
</dbReference>
<dbReference type="GO" id="GO:0015074">
    <property type="term" value="P:DNA integration"/>
    <property type="evidence" value="ECO:0007669"/>
    <property type="project" value="InterPro"/>
</dbReference>
<dbReference type="Gene3D" id="1.10.443.10">
    <property type="entry name" value="Intergrase catalytic core"/>
    <property type="match status" value="1"/>
</dbReference>
<evidence type="ECO:0000256" key="2">
    <source>
        <dbReference type="SAM" id="MobiDB-lite"/>
    </source>
</evidence>
<dbReference type="Proteomes" id="UP000256269">
    <property type="component" value="Unassembled WGS sequence"/>
</dbReference>
<comment type="caution">
    <text evidence="4">The sequence shown here is derived from an EMBL/GenBank/DDBJ whole genome shotgun (WGS) entry which is preliminary data.</text>
</comment>
<evidence type="ECO:0000256" key="1">
    <source>
        <dbReference type="ARBA" id="ARBA00023172"/>
    </source>
</evidence>
<name>A0A3E0IA60_9PSEU</name>
<dbReference type="InterPro" id="IPR002104">
    <property type="entry name" value="Integrase_catalytic"/>
</dbReference>
<dbReference type="EMBL" id="QUNO01000001">
    <property type="protein sequence ID" value="REH55436.1"/>
    <property type="molecule type" value="Genomic_DNA"/>
</dbReference>
<dbReference type="OrthoDB" id="3773913at2"/>
<evidence type="ECO:0000313" key="4">
    <source>
        <dbReference type="EMBL" id="REH55436.1"/>
    </source>
</evidence>
<dbReference type="InterPro" id="IPR050090">
    <property type="entry name" value="Tyrosine_recombinase_XerCD"/>
</dbReference>
<organism evidence="4 5">
    <name type="scientific">Kutzneria buriramensis</name>
    <dbReference type="NCBI Taxonomy" id="1045776"/>
    <lineage>
        <taxon>Bacteria</taxon>
        <taxon>Bacillati</taxon>
        <taxon>Actinomycetota</taxon>
        <taxon>Actinomycetes</taxon>
        <taxon>Pseudonocardiales</taxon>
        <taxon>Pseudonocardiaceae</taxon>
        <taxon>Kutzneria</taxon>
    </lineage>
</organism>
<feature type="compositionally biased region" description="Basic and acidic residues" evidence="2">
    <location>
        <begin position="313"/>
        <end position="325"/>
    </location>
</feature>